<protein>
    <submittedName>
        <fullName evidence="3">Uncharacterized protein</fullName>
    </submittedName>
</protein>
<keyword evidence="1" id="KW-0175">Coiled coil</keyword>
<reference evidence="4" key="1">
    <citation type="submission" date="2016-10" db="EMBL/GenBank/DDBJ databases">
        <authorList>
            <person name="Varghese N."/>
            <person name="Submissions S."/>
        </authorList>
    </citation>
    <scope>NUCLEOTIDE SEQUENCE [LARGE SCALE GENOMIC DNA]</scope>
    <source>
        <strain evidence="4">CDM_6</strain>
    </source>
</reference>
<evidence type="ECO:0000313" key="3">
    <source>
        <dbReference type="EMBL" id="SEU00969.1"/>
    </source>
</evidence>
<keyword evidence="4" id="KW-1185">Reference proteome</keyword>
<dbReference type="AlphaFoldDB" id="A0A1I0IWQ5"/>
<name>A0A1I0IWQ5_9EURY</name>
<proteinExistence type="predicted"/>
<accession>A0A1I0IWQ5</accession>
<gene>
    <name evidence="3" type="ORF">SAMN04488694_12623</name>
</gene>
<dbReference type="EMBL" id="FOIC01000026">
    <property type="protein sequence ID" value="SEU00969.1"/>
    <property type="molecule type" value="Genomic_DNA"/>
</dbReference>
<evidence type="ECO:0000313" key="4">
    <source>
        <dbReference type="Proteomes" id="UP000199320"/>
    </source>
</evidence>
<dbReference type="Proteomes" id="UP000199320">
    <property type="component" value="Unassembled WGS sequence"/>
</dbReference>
<sequence>MPRYAETYDLSEEKERIDKRLDTLADRTSEIEQQMDELGEDEDLNQGQLHEYREIVQEGNQLEQMYAGVQWALNPDGDQEPIEEVTLGSLTAGEYAEVGDKLQAAKQQRSGWGWGTNPDLDNARRNMFAAACLQDASFLAEEDPDFETKIRVVTDLAPAFIHWLEKKGDELTTPEVEGNGFRKRVEERRTVSTPKSRT</sequence>
<dbReference type="STRING" id="392421.SAMN04488694_12623"/>
<evidence type="ECO:0000256" key="1">
    <source>
        <dbReference type="SAM" id="Coils"/>
    </source>
</evidence>
<feature type="coiled-coil region" evidence="1">
    <location>
        <begin position="14"/>
        <end position="41"/>
    </location>
</feature>
<organism evidence="3 4">
    <name type="scientific">Natrinema hispanicum</name>
    <dbReference type="NCBI Taxonomy" id="392421"/>
    <lineage>
        <taxon>Archaea</taxon>
        <taxon>Methanobacteriati</taxon>
        <taxon>Methanobacteriota</taxon>
        <taxon>Stenosarchaea group</taxon>
        <taxon>Halobacteria</taxon>
        <taxon>Halobacteriales</taxon>
        <taxon>Natrialbaceae</taxon>
        <taxon>Natrinema</taxon>
    </lineage>
</organism>
<feature type="region of interest" description="Disordered" evidence="2">
    <location>
        <begin position="168"/>
        <end position="198"/>
    </location>
</feature>
<evidence type="ECO:0000256" key="2">
    <source>
        <dbReference type="SAM" id="MobiDB-lite"/>
    </source>
</evidence>